<comment type="similarity">
    <text evidence="9">Belongs to the SecD/SecF family. SecF subfamily.</text>
</comment>
<accession>A0A2H0BTV6</accession>
<dbReference type="Gene3D" id="1.20.1640.10">
    <property type="entry name" value="Multidrug efflux transporter AcrB transmembrane domain"/>
    <property type="match status" value="1"/>
</dbReference>
<proteinExistence type="inferred from homology"/>
<feature type="transmembrane region" description="Helical" evidence="9">
    <location>
        <begin position="225"/>
        <end position="242"/>
    </location>
</feature>
<keyword evidence="6 9" id="KW-1133">Transmembrane helix</keyword>
<dbReference type="InterPro" id="IPR048634">
    <property type="entry name" value="SecD_SecF_C"/>
</dbReference>
<evidence type="ECO:0000256" key="5">
    <source>
        <dbReference type="ARBA" id="ARBA00022927"/>
    </source>
</evidence>
<dbReference type="Proteomes" id="UP000231246">
    <property type="component" value="Unassembled WGS sequence"/>
</dbReference>
<gene>
    <name evidence="9 11" type="primary">secF</name>
    <name evidence="11" type="ORF">COW99_06090</name>
</gene>
<comment type="subunit">
    <text evidence="9">Forms a complex with SecD. Part of the essential Sec protein translocation apparatus which comprises SecA, SecYEG and auxiliary proteins SecDF. Other proteins may also be involved.</text>
</comment>
<feature type="transmembrane region" description="Helical" evidence="9">
    <location>
        <begin position="248"/>
        <end position="276"/>
    </location>
</feature>
<dbReference type="GO" id="GO:0005886">
    <property type="term" value="C:plasma membrane"/>
    <property type="evidence" value="ECO:0007669"/>
    <property type="project" value="UniProtKB-SubCell"/>
</dbReference>
<evidence type="ECO:0000256" key="2">
    <source>
        <dbReference type="ARBA" id="ARBA00022448"/>
    </source>
</evidence>
<evidence type="ECO:0000256" key="3">
    <source>
        <dbReference type="ARBA" id="ARBA00022475"/>
    </source>
</evidence>
<dbReference type="EMBL" id="PCTA01000035">
    <property type="protein sequence ID" value="PIP61061.1"/>
    <property type="molecule type" value="Genomic_DNA"/>
</dbReference>
<evidence type="ECO:0000256" key="4">
    <source>
        <dbReference type="ARBA" id="ARBA00022692"/>
    </source>
</evidence>
<feature type="transmembrane region" description="Helical" evidence="9">
    <location>
        <begin position="12"/>
        <end position="31"/>
    </location>
</feature>
<feature type="transmembrane region" description="Helical" evidence="9">
    <location>
        <begin position="173"/>
        <end position="194"/>
    </location>
</feature>
<keyword evidence="8 9" id="KW-0472">Membrane</keyword>
<evidence type="ECO:0000256" key="9">
    <source>
        <dbReference type="HAMAP-Rule" id="MF_01464"/>
    </source>
</evidence>
<evidence type="ECO:0000256" key="8">
    <source>
        <dbReference type="ARBA" id="ARBA00023136"/>
    </source>
</evidence>
<dbReference type="HAMAP" id="MF_01464_B">
    <property type="entry name" value="SecF_B"/>
    <property type="match status" value="1"/>
</dbReference>
<keyword evidence="4 9" id="KW-0812">Transmembrane</keyword>
<feature type="transmembrane region" description="Helical" evidence="9">
    <location>
        <begin position="117"/>
        <end position="136"/>
    </location>
</feature>
<reference evidence="11 12" key="1">
    <citation type="submission" date="2017-09" db="EMBL/GenBank/DDBJ databases">
        <title>Depth-based differentiation of microbial function through sediment-hosted aquifers and enrichment of novel symbionts in the deep terrestrial subsurface.</title>
        <authorList>
            <person name="Probst A.J."/>
            <person name="Ladd B."/>
            <person name="Jarett J.K."/>
            <person name="Geller-Mcgrath D.E."/>
            <person name="Sieber C.M."/>
            <person name="Emerson J.B."/>
            <person name="Anantharaman K."/>
            <person name="Thomas B.C."/>
            <person name="Malmstrom R."/>
            <person name="Stieglmeier M."/>
            <person name="Klingl A."/>
            <person name="Woyke T."/>
            <person name="Ryan C.M."/>
            <person name="Banfield J.F."/>
        </authorList>
    </citation>
    <scope>NUCLEOTIDE SEQUENCE [LARGE SCALE GENOMIC DNA]</scope>
    <source>
        <strain evidence="11">CG22_combo_CG10-13_8_21_14_all_38_20</strain>
    </source>
</reference>
<dbReference type="GO" id="GO:0065002">
    <property type="term" value="P:intracellular protein transmembrane transport"/>
    <property type="evidence" value="ECO:0007669"/>
    <property type="project" value="UniProtKB-UniRule"/>
</dbReference>
<keyword evidence="3 9" id="KW-1003">Cell membrane</keyword>
<evidence type="ECO:0000256" key="7">
    <source>
        <dbReference type="ARBA" id="ARBA00023010"/>
    </source>
</evidence>
<comment type="subcellular location">
    <subcellularLocation>
        <location evidence="1 9">Cell membrane</location>
        <topology evidence="1 9">Multi-pass membrane protein</topology>
    </subcellularLocation>
</comment>
<evidence type="ECO:0000313" key="11">
    <source>
        <dbReference type="EMBL" id="PIP61061.1"/>
    </source>
</evidence>
<comment type="caution">
    <text evidence="11">The sequence shown here is derived from an EMBL/GenBank/DDBJ whole genome shotgun (WGS) entry which is preliminary data.</text>
</comment>
<dbReference type="PRINTS" id="PR01755">
    <property type="entry name" value="SECFTRNLCASE"/>
</dbReference>
<dbReference type="InterPro" id="IPR022813">
    <property type="entry name" value="SecD/SecF_arch_bac"/>
</dbReference>
<dbReference type="SUPFAM" id="SSF82866">
    <property type="entry name" value="Multidrug efflux transporter AcrB transmembrane domain"/>
    <property type="match status" value="1"/>
</dbReference>
<dbReference type="Pfam" id="PF02355">
    <property type="entry name" value="SecD_SecF_C"/>
    <property type="match status" value="1"/>
</dbReference>
<dbReference type="NCBIfam" id="TIGR00966">
    <property type="entry name" value="transloc_SecF"/>
    <property type="match status" value="1"/>
</dbReference>
<evidence type="ECO:0000259" key="10">
    <source>
        <dbReference type="Pfam" id="PF02355"/>
    </source>
</evidence>
<dbReference type="InterPro" id="IPR005665">
    <property type="entry name" value="SecF_bac"/>
</dbReference>
<dbReference type="GO" id="GO:0043952">
    <property type="term" value="P:protein transport by the Sec complex"/>
    <property type="evidence" value="ECO:0007669"/>
    <property type="project" value="UniProtKB-UniRule"/>
</dbReference>
<keyword evidence="7 9" id="KW-0811">Translocation</keyword>
<evidence type="ECO:0000256" key="6">
    <source>
        <dbReference type="ARBA" id="ARBA00022989"/>
    </source>
</evidence>
<dbReference type="Pfam" id="PF07549">
    <property type="entry name" value="Sec_GG"/>
    <property type="match status" value="1"/>
</dbReference>
<dbReference type="GO" id="GO:0015450">
    <property type="term" value="F:protein-transporting ATPase activity"/>
    <property type="evidence" value="ECO:0007669"/>
    <property type="project" value="InterPro"/>
</dbReference>
<keyword evidence="5 9" id="KW-0653">Protein transport</keyword>
<dbReference type="PANTHER" id="PTHR30081:SF8">
    <property type="entry name" value="PROTEIN TRANSLOCASE SUBUNIT SECF"/>
    <property type="match status" value="1"/>
</dbReference>
<dbReference type="AlphaFoldDB" id="A0A2H0BTV6"/>
<dbReference type="GO" id="GO:0006605">
    <property type="term" value="P:protein targeting"/>
    <property type="evidence" value="ECO:0007669"/>
    <property type="project" value="UniProtKB-UniRule"/>
</dbReference>
<feature type="transmembrane region" description="Helical" evidence="9">
    <location>
        <begin position="143"/>
        <end position="167"/>
    </location>
</feature>
<name>A0A2H0BTV6_9BACT</name>
<evidence type="ECO:0000256" key="1">
    <source>
        <dbReference type="ARBA" id="ARBA00004651"/>
    </source>
</evidence>
<comment type="function">
    <text evidence="9">Part of the Sec protein translocase complex. Interacts with the SecYEG preprotein conducting channel. SecDF uses the proton motive force (PMF) to complete protein translocation after the ATP-dependent function of SecA.</text>
</comment>
<feature type="domain" description="Protein export membrane protein SecD/SecF C-terminal" evidence="10">
    <location>
        <begin position="89"/>
        <end position="277"/>
    </location>
</feature>
<dbReference type="PANTHER" id="PTHR30081">
    <property type="entry name" value="PROTEIN-EXPORT MEMBRANE PROTEIN SEC"/>
    <property type="match status" value="1"/>
</dbReference>
<dbReference type="InterPro" id="IPR022646">
    <property type="entry name" value="SecD/SecF_CS"/>
</dbReference>
<dbReference type="InterPro" id="IPR022645">
    <property type="entry name" value="SecD/SecF_bac"/>
</dbReference>
<evidence type="ECO:0000313" key="12">
    <source>
        <dbReference type="Proteomes" id="UP000231246"/>
    </source>
</evidence>
<protein>
    <recommendedName>
        <fullName evidence="9">Protein-export membrane protein SecF</fullName>
    </recommendedName>
</protein>
<organism evidence="11 12">
    <name type="scientific">Candidatus Roizmanbacteria bacterium CG22_combo_CG10-13_8_21_14_all_38_20</name>
    <dbReference type="NCBI Taxonomy" id="1974862"/>
    <lineage>
        <taxon>Bacteria</taxon>
        <taxon>Candidatus Roizmaniibacteriota</taxon>
    </lineage>
</organism>
<sequence length="279" mass="30474">MINWLQYKRIYFTASGILAGISILALVIWGLKPGIDFTGGTLIEVNNKEILTILNKNDINVQAVQDSGEKVLIKTDFIEQKKIALIREEIASVAGSIKIDRFETVGPTLGKELLNKTLTAAIIAVIGILAYLAWAFKNLKYGMAAIVALLHDTLILAGVFAVLGKFMLVEVDALFVTALLTTMSFSVHDTVVVFNRIRENSGDKNSKDITKVANSALTETMVRSINNSLTILFMLLAMILLGGETIRWFMVALLIGTVLGTYSSPFVAVPVLSLLLKKK</sequence>
<keyword evidence="2 9" id="KW-0813">Transport</keyword>